<evidence type="ECO:0000313" key="9">
    <source>
        <dbReference type="Proteomes" id="UP001316803"/>
    </source>
</evidence>
<dbReference type="NCBIfam" id="NF006719">
    <property type="entry name" value="PRK09257.1"/>
    <property type="match status" value="1"/>
</dbReference>
<evidence type="ECO:0000256" key="1">
    <source>
        <dbReference type="ARBA" id="ARBA00001933"/>
    </source>
</evidence>
<dbReference type="CDD" id="cd00609">
    <property type="entry name" value="AAT_like"/>
    <property type="match status" value="1"/>
</dbReference>
<dbReference type="PANTHER" id="PTHR11879:SF55">
    <property type="entry name" value="GLUTAMATE OXALOACETATE TRANSAMINASE 1, ISOFORM B"/>
    <property type="match status" value="1"/>
</dbReference>
<dbReference type="InterPro" id="IPR015422">
    <property type="entry name" value="PyrdxlP-dep_Trfase_small"/>
</dbReference>
<dbReference type="InterPro" id="IPR015424">
    <property type="entry name" value="PyrdxlP-dep_Trfase"/>
</dbReference>
<keyword evidence="6" id="KW-0663">Pyridoxal phosphate</keyword>
<comment type="cofactor">
    <cofactor evidence="1">
        <name>pyridoxal 5'-phosphate</name>
        <dbReference type="ChEBI" id="CHEBI:597326"/>
    </cofactor>
</comment>
<evidence type="ECO:0000313" key="8">
    <source>
        <dbReference type="EMBL" id="KAK5953047.1"/>
    </source>
</evidence>
<sequence length="417" mass="46564">MRPALRNFQTATFANVRKSLPDAMQDLKKATDADTSENKIDLGAGVYRNEQGQYHEFDVVRQAKFRLDALQLGHDYSATTGVSSFTSRAAKLLFGEESPAVREKRIASVQTVGGTGANRVGAAFLRRNLYSYREAATVYLGEPAWGNYRPLFENAGFRVKTYTHCYRGATGAAFDEVVKAMAEAPERSTFVLQASCHNPTGLDYSREQWQEIGERMLRRQHFAFFDAAYIGFGNGKANAREDDSWVLRHFMASGVDTLVCQSFSKTFGLYSERVGALHVICQSAPIAENVFDQLRAQTRWEVSSAPAYGARLVDIILADHQLTQHWLQELHSAAARIDLNRRKLYHLLNSMRASVGWAHMASEKGLFSYLQLSESQIEALMKEHHVYLPPNGRINVAGLTQANIGRAAEAIGSVTRR</sequence>
<dbReference type="Proteomes" id="UP001316803">
    <property type="component" value="Unassembled WGS sequence"/>
</dbReference>
<dbReference type="GO" id="GO:0004069">
    <property type="term" value="F:L-aspartate:2-oxoglutarate aminotransferase activity"/>
    <property type="evidence" value="ECO:0007669"/>
    <property type="project" value="TreeGrafter"/>
</dbReference>
<keyword evidence="5" id="KW-0808">Transferase</keyword>
<comment type="subunit">
    <text evidence="3">Homodimer.</text>
</comment>
<dbReference type="PRINTS" id="PR00799">
    <property type="entry name" value="TRANSAMINASE"/>
</dbReference>
<gene>
    <name evidence="8" type="ORF">OHC33_005615</name>
</gene>
<comment type="caution">
    <text evidence="8">The sequence shown here is derived from an EMBL/GenBank/DDBJ whole genome shotgun (WGS) entry which is preliminary data.</text>
</comment>
<organism evidence="8 9">
    <name type="scientific">Knufia fluminis</name>
    <dbReference type="NCBI Taxonomy" id="191047"/>
    <lineage>
        <taxon>Eukaryota</taxon>
        <taxon>Fungi</taxon>
        <taxon>Dikarya</taxon>
        <taxon>Ascomycota</taxon>
        <taxon>Pezizomycotina</taxon>
        <taxon>Eurotiomycetes</taxon>
        <taxon>Chaetothyriomycetidae</taxon>
        <taxon>Chaetothyriales</taxon>
        <taxon>Trichomeriaceae</taxon>
        <taxon>Knufia</taxon>
    </lineage>
</organism>
<dbReference type="Gene3D" id="3.40.640.10">
    <property type="entry name" value="Type I PLP-dependent aspartate aminotransferase-like (Major domain)"/>
    <property type="match status" value="1"/>
</dbReference>
<dbReference type="InterPro" id="IPR000796">
    <property type="entry name" value="Asp_trans"/>
</dbReference>
<evidence type="ECO:0000256" key="3">
    <source>
        <dbReference type="ARBA" id="ARBA00011738"/>
    </source>
</evidence>
<dbReference type="InterPro" id="IPR015421">
    <property type="entry name" value="PyrdxlP-dep_Trfase_major"/>
</dbReference>
<feature type="domain" description="Aminotransferase class I/classII large" evidence="7">
    <location>
        <begin position="38"/>
        <end position="411"/>
    </location>
</feature>
<evidence type="ECO:0000256" key="2">
    <source>
        <dbReference type="ARBA" id="ARBA00007441"/>
    </source>
</evidence>
<dbReference type="Gene3D" id="3.90.1150.10">
    <property type="entry name" value="Aspartate Aminotransferase, domain 1"/>
    <property type="match status" value="1"/>
</dbReference>
<name>A0AAN8IMC7_9EURO</name>
<evidence type="ECO:0000256" key="6">
    <source>
        <dbReference type="ARBA" id="ARBA00022898"/>
    </source>
</evidence>
<proteinExistence type="inferred from homology"/>
<dbReference type="GO" id="GO:0006520">
    <property type="term" value="P:amino acid metabolic process"/>
    <property type="evidence" value="ECO:0007669"/>
    <property type="project" value="InterPro"/>
</dbReference>
<keyword evidence="9" id="KW-1185">Reference proteome</keyword>
<dbReference type="InterPro" id="IPR004839">
    <property type="entry name" value="Aminotransferase_I/II_large"/>
</dbReference>
<evidence type="ECO:0000256" key="5">
    <source>
        <dbReference type="ARBA" id="ARBA00022679"/>
    </source>
</evidence>
<accession>A0AAN8IMC7</accession>
<protein>
    <recommendedName>
        <fullName evidence="7">Aminotransferase class I/classII large domain-containing protein</fullName>
    </recommendedName>
</protein>
<dbReference type="PANTHER" id="PTHR11879">
    <property type="entry name" value="ASPARTATE AMINOTRANSFERASE"/>
    <property type="match status" value="1"/>
</dbReference>
<dbReference type="GO" id="GO:0030170">
    <property type="term" value="F:pyridoxal phosphate binding"/>
    <property type="evidence" value="ECO:0007669"/>
    <property type="project" value="InterPro"/>
</dbReference>
<reference evidence="8 9" key="1">
    <citation type="submission" date="2022-12" db="EMBL/GenBank/DDBJ databases">
        <title>Genomic features and morphological characterization of a novel Knufia sp. strain isolated from spacecraft assembly facility.</title>
        <authorList>
            <person name="Teixeira M."/>
            <person name="Chander A.M."/>
            <person name="Stajich J.E."/>
            <person name="Venkateswaran K."/>
        </authorList>
    </citation>
    <scope>NUCLEOTIDE SEQUENCE [LARGE SCALE GENOMIC DNA]</scope>
    <source>
        <strain evidence="8 9">FJI-L2-BK-P2</strain>
    </source>
</reference>
<dbReference type="EMBL" id="JAKLMC020000012">
    <property type="protein sequence ID" value="KAK5953047.1"/>
    <property type="molecule type" value="Genomic_DNA"/>
</dbReference>
<keyword evidence="4" id="KW-0032">Aminotransferase</keyword>
<dbReference type="SUPFAM" id="SSF53383">
    <property type="entry name" value="PLP-dependent transferases"/>
    <property type="match status" value="1"/>
</dbReference>
<evidence type="ECO:0000256" key="4">
    <source>
        <dbReference type="ARBA" id="ARBA00022576"/>
    </source>
</evidence>
<dbReference type="AlphaFoldDB" id="A0AAN8IMC7"/>
<comment type="similarity">
    <text evidence="2">Belongs to the class-I pyridoxal-phosphate-dependent aminotransferase family.</text>
</comment>
<dbReference type="Pfam" id="PF00155">
    <property type="entry name" value="Aminotran_1_2"/>
    <property type="match status" value="1"/>
</dbReference>
<evidence type="ECO:0000259" key="7">
    <source>
        <dbReference type="Pfam" id="PF00155"/>
    </source>
</evidence>